<feature type="region of interest" description="Disordered" evidence="1">
    <location>
        <begin position="219"/>
        <end position="240"/>
    </location>
</feature>
<organism evidence="3 4">
    <name type="scientific">Brevundimonas subvibrioides (strain ATCC 15264 / DSM 4735 / LMG 14903 / NBRC 16000 / CB 81)</name>
    <name type="common">Caulobacter subvibrioides</name>
    <dbReference type="NCBI Taxonomy" id="633149"/>
    <lineage>
        <taxon>Bacteria</taxon>
        <taxon>Pseudomonadati</taxon>
        <taxon>Pseudomonadota</taxon>
        <taxon>Alphaproteobacteria</taxon>
        <taxon>Caulobacterales</taxon>
        <taxon>Caulobacteraceae</taxon>
        <taxon>Brevundimonas</taxon>
    </lineage>
</organism>
<dbReference type="STRING" id="633149.Bresu_1192"/>
<feature type="signal peptide" evidence="2">
    <location>
        <begin position="1"/>
        <end position="27"/>
    </location>
</feature>
<evidence type="ECO:0000256" key="2">
    <source>
        <dbReference type="SAM" id="SignalP"/>
    </source>
</evidence>
<dbReference type="Proteomes" id="UP000002696">
    <property type="component" value="Chromosome"/>
</dbReference>
<feature type="compositionally biased region" description="Polar residues" evidence="1">
    <location>
        <begin position="28"/>
        <end position="47"/>
    </location>
</feature>
<keyword evidence="4" id="KW-1185">Reference proteome</keyword>
<evidence type="ECO:0000313" key="3">
    <source>
        <dbReference type="EMBL" id="ADL00504.1"/>
    </source>
</evidence>
<dbReference type="HOGENOM" id="CLU_1154678_0_0_5"/>
<dbReference type="AlphaFoldDB" id="D9QF19"/>
<feature type="region of interest" description="Disordered" evidence="1">
    <location>
        <begin position="27"/>
        <end position="98"/>
    </location>
</feature>
<sequence length="240" mass="25105">MNARSHALAHVLTLAGGALLIAAGASAQDQGNATTRSLNTGPAQSVMTPRPNAQPPLATPPQAKPPQARPAPPPSRTLEDLLGETDTPDDAGPTTDEAPTEGVILAEGETEPEPIPLALGYYARGDTDCAQVWPGDGDLAFATPTSFTIDFGGCEPGQWLQTGPNRWREDQRCQTELGGDAGAYSITYEVIDAGTLKRTARLAIDGSVEEDQWKHCEADTVPENARFASDGDTGSAQDDG</sequence>
<evidence type="ECO:0000256" key="1">
    <source>
        <dbReference type="SAM" id="MobiDB-lite"/>
    </source>
</evidence>
<dbReference type="InParanoid" id="D9QF19"/>
<reference evidence="4" key="1">
    <citation type="journal article" date="2011" name="J. Bacteriol.">
        <title>Genome sequences of eight morphologically diverse alphaproteobacteria.</title>
        <authorList>
            <consortium name="US DOE Joint Genome Institute"/>
            <person name="Brown P.J."/>
            <person name="Kysela D.T."/>
            <person name="Buechlein A."/>
            <person name="Hemmerich C."/>
            <person name="Brun Y.V."/>
        </authorList>
    </citation>
    <scope>NUCLEOTIDE SEQUENCE [LARGE SCALE GENOMIC DNA]</scope>
    <source>
        <strain evidence="4">ATCC 15264 / DSM 4735 / LMG 14903 / NBRC 16000 / CB 81</strain>
    </source>
</reference>
<evidence type="ECO:0000313" key="4">
    <source>
        <dbReference type="Proteomes" id="UP000002696"/>
    </source>
</evidence>
<gene>
    <name evidence="3" type="ordered locus">Bresu_1192</name>
</gene>
<name>D9QF19_BRESC</name>
<keyword evidence="2" id="KW-0732">Signal</keyword>
<dbReference type="RefSeq" id="WP_013268607.1">
    <property type="nucleotide sequence ID" value="NC_014375.1"/>
</dbReference>
<dbReference type="OrthoDB" id="7205074at2"/>
<protein>
    <submittedName>
        <fullName evidence="3">Uncharacterized protein</fullName>
    </submittedName>
</protein>
<dbReference type="KEGG" id="bsb:Bresu_1192"/>
<feature type="chain" id="PRO_5003126623" evidence="2">
    <location>
        <begin position="28"/>
        <end position="240"/>
    </location>
</feature>
<proteinExistence type="predicted"/>
<feature type="compositionally biased region" description="Pro residues" evidence="1">
    <location>
        <begin position="52"/>
        <end position="75"/>
    </location>
</feature>
<dbReference type="EMBL" id="CP002102">
    <property type="protein sequence ID" value="ADL00504.1"/>
    <property type="molecule type" value="Genomic_DNA"/>
</dbReference>
<accession>D9QF19</accession>